<evidence type="ECO:0000313" key="11">
    <source>
        <dbReference type="Proteomes" id="UP000028594"/>
    </source>
</evidence>
<evidence type="ECO:0000256" key="3">
    <source>
        <dbReference type="ARBA" id="ARBA00022525"/>
    </source>
</evidence>
<protein>
    <submittedName>
        <fullName evidence="10">ChW repeat-/cell adhesion domain-containing transglutaminase-like protease</fullName>
    </submittedName>
</protein>
<dbReference type="RefSeq" id="WP_012897384.1">
    <property type="nucleotide sequence ID" value="NZ_CP009054.1"/>
</dbReference>
<evidence type="ECO:0000256" key="2">
    <source>
        <dbReference type="ARBA" id="ARBA00010245"/>
    </source>
</evidence>
<keyword evidence="4" id="KW-0378">Hydrolase</keyword>
<dbReference type="GO" id="GO:0005576">
    <property type="term" value="C:extracellular region"/>
    <property type="evidence" value="ECO:0007669"/>
    <property type="project" value="UniProtKB-SubCell"/>
</dbReference>
<name>A0ABC8A4R2_LACLL</name>
<feature type="active site" evidence="8">
    <location>
        <position position="754"/>
    </location>
</feature>
<reference evidence="10 11" key="1">
    <citation type="submission" date="2014-07" db="EMBL/GenBank/DDBJ databases">
        <title>Genome sequence of Lactococcus lactis subsp. lactis NCDO 2118, a GABA-producing strain.</title>
        <authorList>
            <person name="Oliveira L.C."/>
            <person name="Saraiva T.D.L."/>
            <person name="Soares S.C."/>
            <person name="Ramos R.T.J."/>
            <person name="Sa P.H.C.G."/>
            <person name="Carneiro A.R."/>
            <person name="Miranda F."/>
            <person name="Freire M."/>
            <person name="Renan W."/>
            <person name="Oliveira A.F.Jr."/>
            <person name="Santos A.R."/>
            <person name="Pinto A.C."/>
            <person name="Souza B.M."/>
            <person name="Castro C.P."/>
            <person name="Diniz C.A.A."/>
            <person name="Rocha C.S."/>
            <person name="Mariano D.C.B."/>
            <person name="Aguiar E.L."/>
            <person name="Folador E.L."/>
            <person name="Barbosa E.G.V."/>
            <person name="Aburjaile F.F."/>
            <person name="Goncalves L.A."/>
            <person name="Guimaraes L.C."/>
            <person name="Azevedo M.S.P."/>
            <person name="Agresti P.C.M."/>
            <person name="Faria R.F."/>
            <person name="Tiwari S."/>
            <person name="Almeida S.S."/>
            <person name="Hassan S.S."/>
            <person name="Pereira V.B."/>
            <person name="Abreu V.A.C."/>
            <person name="Pereira U.P."/>
            <person name="Dorella F.A."/>
            <person name="Carvalho A.F."/>
            <person name="Pereira F.L."/>
            <person name="Leal C.A.G."/>
            <person name="Figueiredo H.C.P."/>
            <person name="Silva A."/>
            <person name="Miyoshi A."/>
            <person name="Azevedo V."/>
        </authorList>
    </citation>
    <scope>NUCLEOTIDE SEQUENCE [LARGE SCALE GENOMIC DNA]</scope>
    <source>
        <strain evidence="10 11">NCDO 2118</strain>
    </source>
</reference>
<dbReference type="Pfam" id="PF07538">
    <property type="entry name" value="ChW"/>
    <property type="match status" value="3"/>
</dbReference>
<evidence type="ECO:0000256" key="1">
    <source>
        <dbReference type="ARBA" id="ARBA00004613"/>
    </source>
</evidence>
<dbReference type="InterPro" id="IPR006637">
    <property type="entry name" value="ChW"/>
</dbReference>
<dbReference type="InterPro" id="IPR038765">
    <property type="entry name" value="Papain-like_cys_pep_sf"/>
</dbReference>
<keyword evidence="7" id="KW-0865">Zymogen</keyword>
<dbReference type="Pfam" id="PF05543">
    <property type="entry name" value="Peptidase_C47"/>
    <property type="match status" value="1"/>
</dbReference>
<organism evidence="10 11">
    <name type="scientific">Lactococcus lactis subsp. lactis NCDO 2118</name>
    <dbReference type="NCBI Taxonomy" id="1117941"/>
    <lineage>
        <taxon>Bacteria</taxon>
        <taxon>Bacillati</taxon>
        <taxon>Bacillota</taxon>
        <taxon>Bacilli</taxon>
        <taxon>Lactobacillales</taxon>
        <taxon>Streptococcaceae</taxon>
        <taxon>Lactococcus</taxon>
    </lineage>
</organism>
<feature type="chain" id="PRO_5044792381" evidence="9">
    <location>
        <begin position="29"/>
        <end position="999"/>
    </location>
</feature>
<evidence type="ECO:0000313" key="10">
    <source>
        <dbReference type="EMBL" id="AII12178.1"/>
    </source>
</evidence>
<dbReference type="SUPFAM" id="SSF54001">
    <property type="entry name" value="Cysteine proteinases"/>
    <property type="match status" value="1"/>
</dbReference>
<dbReference type="KEGG" id="llx:NCDO2118_0684"/>
<dbReference type="Gene3D" id="3.90.70.10">
    <property type="entry name" value="Cysteine proteinases"/>
    <property type="match status" value="2"/>
</dbReference>
<dbReference type="GO" id="GO:0008234">
    <property type="term" value="F:cysteine-type peptidase activity"/>
    <property type="evidence" value="ECO:0007669"/>
    <property type="project" value="UniProtKB-KW"/>
</dbReference>
<proteinExistence type="inferred from homology"/>
<keyword evidence="3" id="KW-0964">Secreted</keyword>
<feature type="signal peptide" evidence="9">
    <location>
        <begin position="1"/>
        <end position="28"/>
    </location>
</feature>
<dbReference type="SMART" id="SM00728">
    <property type="entry name" value="ChW"/>
    <property type="match status" value="3"/>
</dbReference>
<gene>
    <name evidence="10" type="ORF">NCDO2118_0684</name>
</gene>
<keyword evidence="9" id="KW-0732">Signal</keyword>
<evidence type="ECO:0000256" key="5">
    <source>
        <dbReference type="ARBA" id="ARBA00022807"/>
    </source>
</evidence>
<comment type="similarity">
    <text evidence="2">Belongs to the peptidase C47 family.</text>
</comment>
<keyword evidence="5" id="KW-0645">Protease</keyword>
<dbReference type="InterPro" id="IPR008750">
    <property type="entry name" value="Peptidase_C47"/>
</dbReference>
<dbReference type="EMBL" id="CP009054">
    <property type="protein sequence ID" value="AII12178.1"/>
    <property type="molecule type" value="Genomic_DNA"/>
</dbReference>
<evidence type="ECO:0000256" key="4">
    <source>
        <dbReference type="ARBA" id="ARBA00022801"/>
    </source>
</evidence>
<dbReference type="AlphaFoldDB" id="A0ABC8A4R2"/>
<keyword evidence="6" id="KW-0843">Virulence</keyword>
<evidence type="ECO:0000256" key="9">
    <source>
        <dbReference type="SAM" id="SignalP"/>
    </source>
</evidence>
<accession>A0ABC8A4R2</accession>
<feature type="active site" evidence="8">
    <location>
        <position position="652"/>
    </location>
</feature>
<comment type="subcellular location">
    <subcellularLocation>
        <location evidence="1">Secreted</location>
    </subcellularLocation>
</comment>
<feature type="active site" evidence="8">
    <location>
        <position position="780"/>
    </location>
</feature>
<evidence type="ECO:0000256" key="7">
    <source>
        <dbReference type="ARBA" id="ARBA00023145"/>
    </source>
</evidence>
<keyword evidence="5" id="KW-0788">Thiol protease</keyword>
<sequence>MKVKWKPIQGLVSLGVGLLLFSSIAPSAAAFTVQQSVTNKDNVSVNIKQIDNFKNLFPNSLRTSASNSLAQTLVSVLSHDKVGENGNFTVDATIQDILKYTYPNATDDQLNGLTINGEQAVNWLHHVGYTATLVNRPLTTAEIKKQLDDSDPIIPILTNQNNDTWLGESVAGVLYAHDDVVAGDQKLNKSFIETPTLGEAMVQDGQEAQPITFPDESNAIDPIQSKDTFLWAQTIMNVKQDPTANNVKTLNTNTKDGIFASKVTTSGGYSGVEFTEPLLDGLKNKAPDSPQITASAQVQNKGWLPESKNGEPIGTEGQGLRMEAFKVALSHLPAGETGGIAYSAHVQGIGWQNDVANGGIAGTVGKGLRVEALKMHLTGSLAEHYSIYYATQVQNIGWTPYVKDGEISGTTGKALRVETISIRLVKKKLQKTPSDETKRSAVALVNLYEDADHQKTVADLETFAGVASTDAITSKQIMDWYHFLGLEFDTQNGRFSPDKAKNLSKTGRLYYTFLKAKTAPDNIQNFGAIGMGYMENSMSYSPYMSYLNEDYAPSAFWAPRGKESYSQMNGRMKTYDYDHIFTLDEQGKQASEYEEEVTLYNIRAKESTEVANVNPPADSPASPVTPVNAINASYHSLSAFNINETQGQEPWCSEYIAASAINTLNQTKDITAQSVMQSFYPNVSLEQLKTMSGLKIDDYLKTLQSKYQVTADVENRALSFDEVKKELDAGKMIQMDAYDQNETAPQGSENNVGHSLAIVGYVLPADGDTTKHAPYYEIWNPWWGQIYCVSSKAPYFNLAGTQYKWTRTWHNWHKVGTGATIQTNPAVAQQKVASAVNPNATPIYSKSTPFNPLGKNINNQNVCNFGKPTAAKTIDGTVYEAMISLDKSTIFASKIVSNNPKNKIRSYGKTAQKFVSNIEGMISTQVEIGKWAFTNAILFTLFAIAQAIPVLNVAVDAISLTLTTLWGGGIGAEDITLLVSYIINFINYQNGASSCFNSL</sequence>
<evidence type="ECO:0000256" key="6">
    <source>
        <dbReference type="ARBA" id="ARBA00023026"/>
    </source>
</evidence>
<evidence type="ECO:0000256" key="8">
    <source>
        <dbReference type="PIRSR" id="PIRSR608750-1"/>
    </source>
</evidence>
<dbReference type="Proteomes" id="UP000028594">
    <property type="component" value="Chromosome"/>
</dbReference>